<sequence length="184" mass="19318">MLSFQKQTEFERWLRACPLGTRGLTYSVTRSADDGVLSVGCTWRTLACVEPASRACVETALPSEPHIAPRSATPPADGEAACEEAAEAAEAERLREQLARMRSFVAGQGAPAGEYAKGQQALAAMMRAREAGASTREQVRACLGAGLGAEYPSPPGYDPRPPTEGETGSHGEGEVHEAAVSSDA</sequence>
<reference evidence="3" key="1">
    <citation type="journal article" date="2013" name="Nature">
        <title>Pan genome of the phytoplankton Emiliania underpins its global distribution.</title>
        <authorList>
            <person name="Read B.A."/>
            <person name="Kegel J."/>
            <person name="Klute M.J."/>
            <person name="Kuo A."/>
            <person name="Lefebvre S.C."/>
            <person name="Maumus F."/>
            <person name="Mayer C."/>
            <person name="Miller J."/>
            <person name="Monier A."/>
            <person name="Salamov A."/>
            <person name="Young J."/>
            <person name="Aguilar M."/>
            <person name="Claverie J.M."/>
            <person name="Frickenhaus S."/>
            <person name="Gonzalez K."/>
            <person name="Herman E.K."/>
            <person name="Lin Y.C."/>
            <person name="Napier J."/>
            <person name="Ogata H."/>
            <person name="Sarno A.F."/>
            <person name="Shmutz J."/>
            <person name="Schroeder D."/>
            <person name="de Vargas C."/>
            <person name="Verret F."/>
            <person name="von Dassow P."/>
            <person name="Valentin K."/>
            <person name="Van de Peer Y."/>
            <person name="Wheeler G."/>
            <person name="Dacks J.B."/>
            <person name="Delwiche C.F."/>
            <person name="Dyhrman S.T."/>
            <person name="Glockner G."/>
            <person name="John U."/>
            <person name="Richards T."/>
            <person name="Worden A.Z."/>
            <person name="Zhang X."/>
            <person name="Grigoriev I.V."/>
            <person name="Allen A.E."/>
            <person name="Bidle K."/>
            <person name="Borodovsky M."/>
            <person name="Bowler C."/>
            <person name="Brownlee C."/>
            <person name="Cock J.M."/>
            <person name="Elias M."/>
            <person name="Gladyshev V.N."/>
            <person name="Groth M."/>
            <person name="Guda C."/>
            <person name="Hadaegh A."/>
            <person name="Iglesias-Rodriguez M.D."/>
            <person name="Jenkins J."/>
            <person name="Jones B.M."/>
            <person name="Lawson T."/>
            <person name="Leese F."/>
            <person name="Lindquist E."/>
            <person name="Lobanov A."/>
            <person name="Lomsadze A."/>
            <person name="Malik S.B."/>
            <person name="Marsh M.E."/>
            <person name="Mackinder L."/>
            <person name="Mock T."/>
            <person name="Mueller-Roeber B."/>
            <person name="Pagarete A."/>
            <person name="Parker M."/>
            <person name="Probert I."/>
            <person name="Quesneville H."/>
            <person name="Raines C."/>
            <person name="Rensing S.A."/>
            <person name="Riano-Pachon D.M."/>
            <person name="Richier S."/>
            <person name="Rokitta S."/>
            <person name="Shiraiwa Y."/>
            <person name="Soanes D.M."/>
            <person name="van der Giezen M."/>
            <person name="Wahlund T.M."/>
            <person name="Williams B."/>
            <person name="Wilson W."/>
            <person name="Wolfe G."/>
            <person name="Wurch L.L."/>
        </authorList>
    </citation>
    <scope>NUCLEOTIDE SEQUENCE</scope>
</reference>
<dbReference type="PaxDb" id="2903-EOD31799"/>
<dbReference type="HOGENOM" id="CLU_126276_0_0_1"/>
<evidence type="ECO:0000313" key="3">
    <source>
        <dbReference type="Proteomes" id="UP000013827"/>
    </source>
</evidence>
<dbReference type="Proteomes" id="UP000013827">
    <property type="component" value="Unassembled WGS sequence"/>
</dbReference>
<dbReference type="RefSeq" id="XP_005784228.1">
    <property type="nucleotide sequence ID" value="XM_005784171.1"/>
</dbReference>
<organism evidence="2 3">
    <name type="scientific">Emiliania huxleyi (strain CCMP1516)</name>
    <dbReference type="NCBI Taxonomy" id="280463"/>
    <lineage>
        <taxon>Eukaryota</taxon>
        <taxon>Haptista</taxon>
        <taxon>Haptophyta</taxon>
        <taxon>Prymnesiophyceae</taxon>
        <taxon>Isochrysidales</taxon>
        <taxon>Noelaerhabdaceae</taxon>
        <taxon>Emiliania</taxon>
    </lineage>
</organism>
<dbReference type="GeneID" id="17277073"/>
<dbReference type="AlphaFoldDB" id="A0A0D3K7R4"/>
<keyword evidence="3" id="KW-1185">Reference proteome</keyword>
<accession>A0A0D3K7R4</accession>
<dbReference type="KEGG" id="ehx:EMIHUDRAFT_231439"/>
<protein>
    <submittedName>
        <fullName evidence="2">Uncharacterized protein</fullName>
    </submittedName>
</protein>
<evidence type="ECO:0000256" key="1">
    <source>
        <dbReference type="SAM" id="MobiDB-lite"/>
    </source>
</evidence>
<reference evidence="2" key="2">
    <citation type="submission" date="2024-10" db="UniProtKB">
        <authorList>
            <consortium name="EnsemblProtists"/>
        </authorList>
    </citation>
    <scope>IDENTIFICATION</scope>
</reference>
<feature type="region of interest" description="Disordered" evidence="1">
    <location>
        <begin position="144"/>
        <end position="184"/>
    </location>
</feature>
<name>A0A0D3K7R4_EMIH1</name>
<proteinExistence type="predicted"/>
<dbReference type="EnsemblProtists" id="EOD31799">
    <property type="protein sequence ID" value="EOD31799"/>
    <property type="gene ID" value="EMIHUDRAFT_231439"/>
</dbReference>
<feature type="compositionally biased region" description="Basic and acidic residues" evidence="1">
    <location>
        <begin position="161"/>
        <end position="177"/>
    </location>
</feature>
<evidence type="ECO:0000313" key="2">
    <source>
        <dbReference type="EnsemblProtists" id="EOD31799"/>
    </source>
</evidence>